<protein>
    <submittedName>
        <fullName evidence="1">Uncharacterized protein</fullName>
    </submittedName>
</protein>
<name>A0A8S5UPG1_9CAUD</name>
<proteinExistence type="predicted"/>
<accession>A0A8S5UPG1</accession>
<organism evidence="1">
    <name type="scientific">Podoviridae sp. ctG4L18</name>
    <dbReference type="NCBI Taxonomy" id="2825234"/>
    <lineage>
        <taxon>Viruses</taxon>
        <taxon>Duplodnaviria</taxon>
        <taxon>Heunggongvirae</taxon>
        <taxon>Uroviricota</taxon>
        <taxon>Caudoviricetes</taxon>
    </lineage>
</organism>
<evidence type="ECO:0000313" key="1">
    <source>
        <dbReference type="EMBL" id="DAF96376.1"/>
    </source>
</evidence>
<sequence length="31" mass="3808">MVMIHSRYHASILLPHIRSMYHLLMIMERNI</sequence>
<dbReference type="EMBL" id="BK016114">
    <property type="protein sequence ID" value="DAF96376.1"/>
    <property type="molecule type" value="Genomic_DNA"/>
</dbReference>
<reference evidence="1" key="1">
    <citation type="journal article" date="2021" name="Proc. Natl. Acad. Sci. U.S.A.">
        <title>A Catalog of Tens of Thousands of Viruses from Human Metagenomes Reveals Hidden Associations with Chronic Diseases.</title>
        <authorList>
            <person name="Tisza M.J."/>
            <person name="Buck C.B."/>
        </authorList>
    </citation>
    <scope>NUCLEOTIDE SEQUENCE</scope>
    <source>
        <strain evidence="1">CtG4L18</strain>
    </source>
</reference>